<keyword evidence="1" id="KW-0812">Transmembrane</keyword>
<evidence type="ECO:0000256" key="1">
    <source>
        <dbReference type="SAM" id="Phobius"/>
    </source>
</evidence>
<organism evidence="2 3">
    <name type="scientific">Berryella intestinalis</name>
    <dbReference type="NCBI Taxonomy" id="1531429"/>
    <lineage>
        <taxon>Bacteria</taxon>
        <taxon>Bacillati</taxon>
        <taxon>Actinomycetota</taxon>
        <taxon>Coriobacteriia</taxon>
        <taxon>Eggerthellales</taxon>
        <taxon>Eggerthellaceae</taxon>
        <taxon>Berryella</taxon>
    </lineage>
</organism>
<keyword evidence="1" id="KW-1133">Transmembrane helix</keyword>
<dbReference type="KEGG" id="cbac:JI75_07725"/>
<reference evidence="3" key="1">
    <citation type="submission" date="2014-08" db="EMBL/GenBank/DDBJ databases">
        <title>Coriobacteriaceae sp. complete genome.</title>
        <authorList>
            <person name="Looft T."/>
            <person name="Bayles D.O."/>
            <person name="Stanton T.B."/>
        </authorList>
    </citation>
    <scope>NUCLEOTIDE SEQUENCE [LARGE SCALE GENOMIC DNA]</scope>
    <source>
        <strain evidence="3">68-1-3</strain>
    </source>
</reference>
<sequence>MIRKPARPIAQARQVIEGFAQTHPLIVAIGAGAFVAAGTLLIVWLLVFSGLNAPVQFVYDNF</sequence>
<accession>A0A0A8B527</accession>
<keyword evidence="1" id="KW-0472">Membrane</keyword>
<name>A0A0A8B527_9ACTN</name>
<dbReference type="EMBL" id="CP009302">
    <property type="protein sequence ID" value="AJC12561.1"/>
    <property type="molecule type" value="Genomic_DNA"/>
</dbReference>
<protein>
    <submittedName>
        <fullName evidence="2">Uncharacterized protein</fullName>
    </submittedName>
</protein>
<feature type="transmembrane region" description="Helical" evidence="1">
    <location>
        <begin position="25"/>
        <end position="47"/>
    </location>
</feature>
<keyword evidence="3" id="KW-1185">Reference proteome</keyword>
<reference evidence="2 3" key="2">
    <citation type="journal article" date="2015" name="Genome Announc.">
        <title>Complete Genome Sequence of Coriobacteriaceae Strain 68-1-3, a Novel Mucus-Degrading Isolate from the Swine Intestinal Tract.</title>
        <authorList>
            <person name="Looft T."/>
            <person name="Bayles D.O."/>
            <person name="Alt D.P."/>
            <person name="Stanton T.B."/>
        </authorList>
    </citation>
    <scope>NUCLEOTIDE SEQUENCE [LARGE SCALE GENOMIC DNA]</scope>
    <source>
        <strain evidence="2 3">68-1-3</strain>
    </source>
</reference>
<proteinExistence type="predicted"/>
<evidence type="ECO:0000313" key="2">
    <source>
        <dbReference type="EMBL" id="AJC12561.1"/>
    </source>
</evidence>
<dbReference type="HOGENOM" id="CLU_2896417_0_0_11"/>
<evidence type="ECO:0000313" key="3">
    <source>
        <dbReference type="Proteomes" id="UP000031121"/>
    </source>
</evidence>
<dbReference type="AlphaFoldDB" id="A0A0A8B527"/>
<dbReference type="RefSeq" id="WP_039689969.1">
    <property type="nucleotide sequence ID" value="NZ_CP009302.1"/>
</dbReference>
<gene>
    <name evidence="2" type="ORF">JI75_07725</name>
</gene>
<dbReference type="Proteomes" id="UP000031121">
    <property type="component" value="Chromosome"/>
</dbReference>